<evidence type="ECO:0000313" key="2">
    <source>
        <dbReference type="Proteomes" id="UP000176241"/>
    </source>
</evidence>
<dbReference type="EMBL" id="MHIC01000003">
    <property type="protein sequence ID" value="OGY46129.1"/>
    <property type="molecule type" value="Genomic_DNA"/>
</dbReference>
<reference evidence="1 2" key="1">
    <citation type="journal article" date="2016" name="Nat. Commun.">
        <title>Thousands of microbial genomes shed light on interconnected biogeochemical processes in an aquifer system.</title>
        <authorList>
            <person name="Anantharaman K."/>
            <person name="Brown C.T."/>
            <person name="Hug L.A."/>
            <person name="Sharon I."/>
            <person name="Castelle C.J."/>
            <person name="Probst A.J."/>
            <person name="Thomas B.C."/>
            <person name="Singh A."/>
            <person name="Wilkins M.J."/>
            <person name="Karaoz U."/>
            <person name="Brodie E.L."/>
            <person name="Williams K.H."/>
            <person name="Hubbard S.S."/>
            <person name="Banfield J.F."/>
        </authorList>
    </citation>
    <scope>NUCLEOTIDE SEQUENCE [LARGE SCALE GENOMIC DNA]</scope>
</reference>
<dbReference type="AlphaFoldDB" id="A0A1G1Y1B7"/>
<dbReference type="STRING" id="1797533.A2731_01500"/>
<organism evidence="1 2">
    <name type="scientific">Candidatus Buchananbacteria bacterium RIFCSPHIGHO2_01_FULL_39_8</name>
    <dbReference type="NCBI Taxonomy" id="1797533"/>
    <lineage>
        <taxon>Bacteria</taxon>
        <taxon>Candidatus Buchananiibacteriota</taxon>
    </lineage>
</organism>
<dbReference type="Proteomes" id="UP000176241">
    <property type="component" value="Unassembled WGS sequence"/>
</dbReference>
<comment type="caution">
    <text evidence="1">The sequence shown here is derived from an EMBL/GenBank/DDBJ whole genome shotgun (WGS) entry which is preliminary data.</text>
</comment>
<accession>A0A1G1Y1B7</accession>
<evidence type="ECO:0000313" key="1">
    <source>
        <dbReference type="EMBL" id="OGY46129.1"/>
    </source>
</evidence>
<gene>
    <name evidence="1" type="ORF">A2731_01500</name>
</gene>
<proteinExistence type="predicted"/>
<name>A0A1G1Y1B7_9BACT</name>
<protein>
    <submittedName>
        <fullName evidence="1">Uncharacterized protein</fullName>
    </submittedName>
</protein>
<sequence length="119" mass="14539">MIYRSIHGSMEERELNWFRRVIDNPWLNALSPGRPAFYLQFDGLTDWERVEIEERKRSKRICQHMEFNTDFISELRSQYVDYSDDLSVQKARDEAERRVRTRFSYISSLDSWKPPSRNW</sequence>